<dbReference type="SUPFAM" id="SSF55811">
    <property type="entry name" value="Nudix"/>
    <property type="match status" value="1"/>
</dbReference>
<name>A0A7W5ZLK1_9BACT</name>
<organism evidence="2 3">
    <name type="scientific">Runella defluvii</name>
    <dbReference type="NCBI Taxonomy" id="370973"/>
    <lineage>
        <taxon>Bacteria</taxon>
        <taxon>Pseudomonadati</taxon>
        <taxon>Bacteroidota</taxon>
        <taxon>Cytophagia</taxon>
        <taxon>Cytophagales</taxon>
        <taxon>Spirosomataceae</taxon>
        <taxon>Runella</taxon>
    </lineage>
</organism>
<accession>A0A7W5ZLK1</accession>
<proteinExistence type="predicted"/>
<dbReference type="PANTHER" id="PTHR43736:SF1">
    <property type="entry name" value="DIHYDRONEOPTERIN TRIPHOSPHATE DIPHOSPHATASE"/>
    <property type="match status" value="1"/>
</dbReference>
<dbReference type="InterPro" id="IPR015797">
    <property type="entry name" value="NUDIX_hydrolase-like_dom_sf"/>
</dbReference>
<dbReference type="Proteomes" id="UP000541352">
    <property type="component" value="Unassembled WGS sequence"/>
</dbReference>
<gene>
    <name evidence="2" type="ORF">FHS57_001984</name>
</gene>
<dbReference type="RefSeq" id="WP_183972973.1">
    <property type="nucleotide sequence ID" value="NZ_JACIBY010000003.1"/>
</dbReference>
<protein>
    <submittedName>
        <fullName evidence="2">8-oxo-dGTP pyrophosphatase MutT (NUDIX family)</fullName>
    </submittedName>
</protein>
<dbReference type="Pfam" id="PF00293">
    <property type="entry name" value="NUDIX"/>
    <property type="match status" value="1"/>
</dbReference>
<dbReference type="InterPro" id="IPR000086">
    <property type="entry name" value="NUDIX_hydrolase_dom"/>
</dbReference>
<dbReference type="Gene3D" id="3.90.79.10">
    <property type="entry name" value="Nucleoside Triphosphate Pyrophosphohydrolase"/>
    <property type="match status" value="1"/>
</dbReference>
<dbReference type="PANTHER" id="PTHR43736">
    <property type="entry name" value="ADP-RIBOSE PYROPHOSPHATASE"/>
    <property type="match status" value="1"/>
</dbReference>
<feature type="domain" description="Nudix hydrolase" evidence="1">
    <location>
        <begin position="44"/>
        <end position="178"/>
    </location>
</feature>
<dbReference type="AlphaFoldDB" id="A0A7W5ZLK1"/>
<evidence type="ECO:0000313" key="3">
    <source>
        <dbReference type="Proteomes" id="UP000541352"/>
    </source>
</evidence>
<comment type="caution">
    <text evidence="2">The sequence shown here is derived from an EMBL/GenBank/DDBJ whole genome shotgun (WGS) entry which is preliminary data.</text>
</comment>
<dbReference type="PROSITE" id="PS51462">
    <property type="entry name" value="NUDIX"/>
    <property type="match status" value="1"/>
</dbReference>
<reference evidence="2 3" key="1">
    <citation type="submission" date="2020-08" db="EMBL/GenBank/DDBJ databases">
        <title>Genomic Encyclopedia of Type Strains, Phase IV (KMG-IV): sequencing the most valuable type-strain genomes for metagenomic binning, comparative biology and taxonomic classification.</title>
        <authorList>
            <person name="Goeker M."/>
        </authorList>
    </citation>
    <scope>NUCLEOTIDE SEQUENCE [LARGE SCALE GENOMIC DNA]</scope>
    <source>
        <strain evidence="2 3">DSM 17976</strain>
    </source>
</reference>
<evidence type="ECO:0000313" key="2">
    <source>
        <dbReference type="EMBL" id="MBB3837987.1"/>
    </source>
</evidence>
<keyword evidence="3" id="KW-1185">Reference proteome</keyword>
<evidence type="ECO:0000259" key="1">
    <source>
        <dbReference type="PROSITE" id="PS51462"/>
    </source>
</evidence>
<dbReference type="CDD" id="cd03674">
    <property type="entry name" value="NUDIX_Hydrolase"/>
    <property type="match status" value="1"/>
</dbReference>
<dbReference type="EMBL" id="JACIBY010000003">
    <property type="protein sequence ID" value="MBB3837987.1"/>
    <property type="molecule type" value="Genomic_DNA"/>
</dbReference>
<sequence length="183" mass="21202">MNRTPLLQLLQAYQPADTEEQRMWLETIEFVKQNPACFERSLQIGHITGSAWVVDETGQFVLLMHHRKLDRWFQPGGHADGEWDILQVAIKEAQEETGLGSVEVVSHSIYDVDVHLIPANAKEPAHFHYDIRFILRANKSIPLKINNESKNLVWVPLEEVAHYNNSESIMRMARKQKLSIFFE</sequence>